<reference evidence="2 3" key="1">
    <citation type="submission" date="2020-05" db="EMBL/GenBank/DDBJ databases">
        <title>Tigecycline resistant gene in Empedobacter stercoris.</title>
        <authorList>
            <person name="Chen Y."/>
            <person name="Cheng Y."/>
            <person name="Zhou K."/>
        </authorList>
    </citation>
    <scope>NUCLEOTIDE SEQUENCE [LARGE SCALE GENOMIC DNA]</scope>
    <source>
        <strain evidence="2 3">ES202</strain>
    </source>
</reference>
<evidence type="ECO:0000256" key="1">
    <source>
        <dbReference type="SAM" id="Coils"/>
    </source>
</evidence>
<feature type="coiled-coil region" evidence="1">
    <location>
        <begin position="62"/>
        <end position="89"/>
    </location>
</feature>
<dbReference type="EMBL" id="JABFOQ010000065">
    <property type="protein sequence ID" value="NOJ76737.1"/>
    <property type="molecule type" value="Genomic_DNA"/>
</dbReference>
<dbReference type="InterPro" id="IPR009057">
    <property type="entry name" value="Homeodomain-like_sf"/>
</dbReference>
<keyword evidence="1" id="KW-0175">Coiled coil</keyword>
<dbReference type="Gene3D" id="1.10.10.60">
    <property type="entry name" value="Homeodomain-like"/>
    <property type="match status" value="1"/>
</dbReference>
<dbReference type="InterPro" id="IPR002514">
    <property type="entry name" value="Transposase_8"/>
</dbReference>
<name>A0ABX1WQ25_9FLAO</name>
<dbReference type="RefSeq" id="WP_171624024.1">
    <property type="nucleotide sequence ID" value="NZ_JABFOQ010000065.1"/>
</dbReference>
<keyword evidence="3" id="KW-1185">Reference proteome</keyword>
<accession>A0ABX1WQ25</accession>
<protein>
    <submittedName>
        <fullName evidence="2">Transposase</fullName>
    </submittedName>
</protein>
<dbReference type="SUPFAM" id="SSF46689">
    <property type="entry name" value="Homeodomain-like"/>
    <property type="match status" value="1"/>
</dbReference>
<dbReference type="Pfam" id="PF01527">
    <property type="entry name" value="HTH_Tnp_1"/>
    <property type="match status" value="1"/>
</dbReference>
<sequence>MKKSRKNYSLEFKLKTLELLEERGCSMTSLGRELGVNPENIKRWSKDFKSGKLTSESKIKEKSKEELEIIRLNKELAHLKLEHEILKKAVSIFSRSDR</sequence>
<dbReference type="Proteomes" id="UP000580344">
    <property type="component" value="Unassembled WGS sequence"/>
</dbReference>
<evidence type="ECO:0000313" key="2">
    <source>
        <dbReference type="EMBL" id="NOJ76737.1"/>
    </source>
</evidence>
<proteinExistence type="predicted"/>
<comment type="caution">
    <text evidence="2">The sequence shown here is derived from an EMBL/GenBank/DDBJ whole genome shotgun (WGS) entry which is preliminary data.</text>
</comment>
<gene>
    <name evidence="2" type="ORF">HMH06_13085</name>
</gene>
<organism evidence="2 3">
    <name type="scientific">Empedobacter stercoris</name>
    <dbReference type="NCBI Taxonomy" id="1628248"/>
    <lineage>
        <taxon>Bacteria</taxon>
        <taxon>Pseudomonadati</taxon>
        <taxon>Bacteroidota</taxon>
        <taxon>Flavobacteriia</taxon>
        <taxon>Flavobacteriales</taxon>
        <taxon>Weeksellaceae</taxon>
        <taxon>Empedobacter</taxon>
    </lineage>
</organism>
<evidence type="ECO:0000313" key="3">
    <source>
        <dbReference type="Proteomes" id="UP000580344"/>
    </source>
</evidence>